<keyword evidence="2" id="KW-0812">Transmembrane</keyword>
<protein>
    <submittedName>
        <fullName evidence="4">Uncharacterized protein</fullName>
    </submittedName>
</protein>
<proteinExistence type="predicted"/>
<dbReference type="EMBL" id="FLRE01000066">
    <property type="protein sequence ID" value="SBT33769.1"/>
    <property type="molecule type" value="Genomic_DNA"/>
</dbReference>
<organism evidence="4 5">
    <name type="scientific">Plasmodium ovale wallikeri</name>
    <dbReference type="NCBI Taxonomy" id="864142"/>
    <lineage>
        <taxon>Eukaryota</taxon>
        <taxon>Sar</taxon>
        <taxon>Alveolata</taxon>
        <taxon>Apicomplexa</taxon>
        <taxon>Aconoidasida</taxon>
        <taxon>Haemosporida</taxon>
        <taxon>Plasmodiidae</taxon>
        <taxon>Plasmodium</taxon>
        <taxon>Plasmodium (Plasmodium)</taxon>
    </lineage>
</organism>
<keyword evidence="2" id="KW-1133">Transmembrane helix</keyword>
<evidence type="ECO:0000313" key="4">
    <source>
        <dbReference type="EMBL" id="SBT33769.1"/>
    </source>
</evidence>
<dbReference type="EMBL" id="FLRD01000055">
    <property type="protein sequence ID" value="SBT33355.1"/>
    <property type="molecule type" value="Genomic_DNA"/>
</dbReference>
<dbReference type="Proteomes" id="UP000078555">
    <property type="component" value="Unassembled WGS sequence"/>
</dbReference>
<accession>A0A1A8YQ70</accession>
<name>A0A1A8YQ70_PLAOA</name>
<dbReference type="AlphaFoldDB" id="A0A1A8YQ70"/>
<keyword evidence="2" id="KW-0472">Membrane</keyword>
<dbReference type="Proteomes" id="UP000078550">
    <property type="component" value="Unassembled WGS sequence"/>
</dbReference>
<feature type="region of interest" description="Disordered" evidence="1">
    <location>
        <begin position="191"/>
        <end position="262"/>
    </location>
</feature>
<reference evidence="4" key="1">
    <citation type="submission" date="2016-05" db="EMBL/GenBank/DDBJ databases">
        <authorList>
            <person name="Lavstsen T."/>
            <person name="Jespersen J.S."/>
        </authorList>
    </citation>
    <scope>NUCLEOTIDE SEQUENCE [LARGE SCALE GENOMIC DNA]</scope>
</reference>
<feature type="transmembrane region" description="Helical" evidence="2">
    <location>
        <begin position="300"/>
        <end position="318"/>
    </location>
</feature>
<keyword evidence="6" id="KW-1185">Reference proteome</keyword>
<evidence type="ECO:0000313" key="6">
    <source>
        <dbReference type="Proteomes" id="UP000078555"/>
    </source>
</evidence>
<evidence type="ECO:0000313" key="3">
    <source>
        <dbReference type="EMBL" id="SBT33355.1"/>
    </source>
</evidence>
<reference evidence="5 6" key="2">
    <citation type="submission" date="2016-05" db="EMBL/GenBank/DDBJ databases">
        <authorList>
            <person name="Naeem Raeece"/>
        </authorList>
    </citation>
    <scope>NUCLEOTIDE SEQUENCE [LARGE SCALE GENOMIC DNA]</scope>
</reference>
<sequence>MERAKALVPLIVGSYGLSLSSYLMYENSKKGKWEKINGHIDNVTLKYAKNLFQGSFYLSIKYYYFINNKRIENSKDYKICVHIFTKNKDQKNVETNEYAQNVFEQAGKEKNINIAYNPNNINESEPLIYIYENDIIAKYKLMNKVKNVLFTIKMKLNEQICKFVDPSKITAKFFLNTKGGNTLEVDEIGEIHTSHTQNGEETKEYTQNRDATKEHAQKGDAAKEYTQNRDATKEHAQKGDAAKEYTQNRDATKEHAQKGDAAKEYVQNGDAKANSDNATQCCELAQNEKKLINSYDINNLFPIYMFSCSLFLYLSFFLKKRIYFVRKELLQKKI</sequence>
<evidence type="ECO:0000313" key="5">
    <source>
        <dbReference type="Proteomes" id="UP000078550"/>
    </source>
</evidence>
<evidence type="ECO:0000256" key="1">
    <source>
        <dbReference type="SAM" id="MobiDB-lite"/>
    </source>
</evidence>
<evidence type="ECO:0000256" key="2">
    <source>
        <dbReference type="SAM" id="Phobius"/>
    </source>
</evidence>
<gene>
    <name evidence="3" type="ORF">POVWA1_016720</name>
    <name evidence="4" type="ORF">POVWA2_016440</name>
</gene>